<dbReference type="InterPro" id="IPR029158">
    <property type="entry name" value="STING"/>
</dbReference>
<evidence type="ECO:0000313" key="4">
    <source>
        <dbReference type="Proteomes" id="UP001497472"/>
    </source>
</evidence>
<gene>
    <name evidence="3" type="ORF">LNINA_LOCUS9553</name>
</gene>
<dbReference type="GO" id="GO:0032481">
    <property type="term" value="P:positive regulation of type I interferon production"/>
    <property type="evidence" value="ECO:0007669"/>
    <property type="project" value="InterPro"/>
</dbReference>
<feature type="domain" description="STING ligand-binding" evidence="2">
    <location>
        <begin position="100"/>
        <end position="288"/>
    </location>
</feature>
<accession>A0AAV1JNX5</accession>
<dbReference type="GO" id="GO:0045087">
    <property type="term" value="P:innate immune response"/>
    <property type="evidence" value="ECO:0007669"/>
    <property type="project" value="TreeGrafter"/>
</dbReference>
<dbReference type="Gene3D" id="3.40.50.12100">
    <property type="entry name" value="Stimulator of interferon genes protein"/>
    <property type="match status" value="1"/>
</dbReference>
<proteinExistence type="predicted"/>
<keyword evidence="4" id="KW-1185">Reference proteome</keyword>
<dbReference type="GO" id="GO:0061709">
    <property type="term" value="P:reticulophagy"/>
    <property type="evidence" value="ECO:0007669"/>
    <property type="project" value="TreeGrafter"/>
</dbReference>
<reference evidence="3 4" key="1">
    <citation type="submission" date="2023-11" db="EMBL/GenBank/DDBJ databases">
        <authorList>
            <person name="Okamura Y."/>
        </authorList>
    </citation>
    <scope>NUCLEOTIDE SEQUENCE [LARGE SCALE GENOMIC DNA]</scope>
</reference>
<dbReference type="AlphaFoldDB" id="A0AAV1JNX5"/>
<dbReference type="InterPro" id="IPR055432">
    <property type="entry name" value="STING_LBD"/>
</dbReference>
<dbReference type="Pfam" id="PF15009">
    <property type="entry name" value="STING_LBD"/>
    <property type="match status" value="1"/>
</dbReference>
<feature type="transmembrane region" description="Helical" evidence="1">
    <location>
        <begin position="6"/>
        <end position="27"/>
    </location>
</feature>
<dbReference type="GO" id="GO:0002218">
    <property type="term" value="P:activation of innate immune response"/>
    <property type="evidence" value="ECO:0007669"/>
    <property type="project" value="InterPro"/>
</dbReference>
<dbReference type="GO" id="GO:0061507">
    <property type="term" value="F:2',3'-cyclic GMP-AMP binding"/>
    <property type="evidence" value="ECO:0007669"/>
    <property type="project" value="TreeGrafter"/>
</dbReference>
<evidence type="ECO:0000256" key="1">
    <source>
        <dbReference type="SAM" id="Phobius"/>
    </source>
</evidence>
<dbReference type="GO" id="GO:0005789">
    <property type="term" value="C:endoplasmic reticulum membrane"/>
    <property type="evidence" value="ECO:0007669"/>
    <property type="project" value="TreeGrafter"/>
</dbReference>
<dbReference type="GO" id="GO:0016239">
    <property type="term" value="P:positive regulation of macroautophagy"/>
    <property type="evidence" value="ECO:0007669"/>
    <property type="project" value="TreeGrafter"/>
</dbReference>
<dbReference type="GO" id="GO:0005776">
    <property type="term" value="C:autophagosome"/>
    <property type="evidence" value="ECO:0007669"/>
    <property type="project" value="TreeGrafter"/>
</dbReference>
<dbReference type="GO" id="GO:0035438">
    <property type="term" value="F:cyclic-di-GMP binding"/>
    <property type="evidence" value="ECO:0007669"/>
    <property type="project" value="TreeGrafter"/>
</dbReference>
<dbReference type="Proteomes" id="UP001497472">
    <property type="component" value="Unassembled WGS sequence"/>
</dbReference>
<dbReference type="PANTHER" id="PTHR34339">
    <property type="entry name" value="STIMULATOR OF INTERFERON GENES PROTEIN"/>
    <property type="match status" value="1"/>
</dbReference>
<evidence type="ECO:0000259" key="2">
    <source>
        <dbReference type="Pfam" id="PF15009"/>
    </source>
</evidence>
<protein>
    <recommendedName>
        <fullName evidence="2">STING ligand-binding domain-containing protein</fullName>
    </recommendedName>
</protein>
<sequence length="299" mass="34433">MFGHNFNQYIVSITRDTFYILLIAGFYKVYSLGYKMITDEKQLGFQAVLNNNYNYFIVLVATSMVLLHYNENPFSMNLVTMFIAHFIVKFSNTEKSSITYGVGMACSFFEGYLAQIIPSDGADFVGFQENIEKYQNRERVVFPVQKLFIIITKSLYCPPNLKGFNRKKFPYLEACQSFEDVKKDVAGVKNRIYRNSAYKIHRKEGQPVYIAAECATPLHTLHRVLKNCSVYGELCDINVDQVVEDFCTTLNTVIRKNPECQGKCQLVYFDDTNPNVNLADVLLQEIEKIEPDFESVISR</sequence>
<evidence type="ECO:0000313" key="3">
    <source>
        <dbReference type="EMBL" id="CAK1550320.1"/>
    </source>
</evidence>
<dbReference type="PANTHER" id="PTHR34339:SF1">
    <property type="entry name" value="STIMULATOR OF INTERFERON GENES PROTEIN"/>
    <property type="match status" value="1"/>
</dbReference>
<feature type="transmembrane region" description="Helical" evidence="1">
    <location>
        <begin position="48"/>
        <end position="68"/>
    </location>
</feature>
<comment type="caution">
    <text evidence="3">The sequence shown here is derived from an EMBL/GenBank/DDBJ whole genome shotgun (WGS) entry which is preliminary data.</text>
</comment>
<keyword evidence="1" id="KW-0472">Membrane</keyword>
<dbReference type="EMBL" id="CAVLEF010000081">
    <property type="protein sequence ID" value="CAK1550320.1"/>
    <property type="molecule type" value="Genomic_DNA"/>
</dbReference>
<dbReference type="InterPro" id="IPR038623">
    <property type="entry name" value="STING_C_sf"/>
</dbReference>
<organism evidence="3 4">
    <name type="scientific">Leptosia nina</name>
    <dbReference type="NCBI Taxonomy" id="320188"/>
    <lineage>
        <taxon>Eukaryota</taxon>
        <taxon>Metazoa</taxon>
        <taxon>Ecdysozoa</taxon>
        <taxon>Arthropoda</taxon>
        <taxon>Hexapoda</taxon>
        <taxon>Insecta</taxon>
        <taxon>Pterygota</taxon>
        <taxon>Neoptera</taxon>
        <taxon>Endopterygota</taxon>
        <taxon>Lepidoptera</taxon>
        <taxon>Glossata</taxon>
        <taxon>Ditrysia</taxon>
        <taxon>Papilionoidea</taxon>
        <taxon>Pieridae</taxon>
        <taxon>Pierinae</taxon>
        <taxon>Leptosia</taxon>
    </lineage>
</organism>
<name>A0AAV1JNX5_9NEOP</name>
<keyword evidence="1" id="KW-0812">Transmembrane</keyword>
<keyword evidence="1" id="KW-1133">Transmembrane helix</keyword>
<dbReference type="GO" id="GO:0000045">
    <property type="term" value="P:autophagosome assembly"/>
    <property type="evidence" value="ECO:0007669"/>
    <property type="project" value="TreeGrafter"/>
</dbReference>